<feature type="domain" description="Xylanase inhibitor N-terminal" evidence="7">
    <location>
        <begin position="43"/>
        <end position="185"/>
    </location>
</feature>
<evidence type="ECO:0000259" key="7">
    <source>
        <dbReference type="Pfam" id="PF14543"/>
    </source>
</evidence>
<evidence type="ECO:0000313" key="8">
    <source>
        <dbReference type="EMBL" id="KAK1395199.1"/>
    </source>
</evidence>
<dbReference type="Pfam" id="PF14543">
    <property type="entry name" value="TAXi_N"/>
    <property type="match status" value="1"/>
</dbReference>
<dbReference type="Gene3D" id="2.40.70.10">
    <property type="entry name" value="Acid Proteases"/>
    <property type="match status" value="2"/>
</dbReference>
<evidence type="ECO:0000259" key="6">
    <source>
        <dbReference type="Pfam" id="PF14541"/>
    </source>
</evidence>
<evidence type="ECO:0000256" key="2">
    <source>
        <dbReference type="ARBA" id="ARBA00007447"/>
    </source>
</evidence>
<name>A0AAD8J019_9APIA</name>
<dbReference type="InterPro" id="IPR033868">
    <property type="entry name" value="Xylanase_inhibitor_I-like"/>
</dbReference>
<gene>
    <name evidence="8" type="ORF">POM88_014255</name>
</gene>
<comment type="caution">
    <text evidence="8">The sequence shown here is derived from an EMBL/GenBank/DDBJ whole genome shotgun (WGS) entry which is preliminary data.</text>
</comment>
<evidence type="ECO:0000256" key="1">
    <source>
        <dbReference type="ARBA" id="ARBA00004239"/>
    </source>
</evidence>
<dbReference type="PANTHER" id="PTHR47965:SF22">
    <property type="entry name" value="EUKARYOTIC ASPARTYL PROTEASE FAMILY PROTEIN"/>
    <property type="match status" value="1"/>
</dbReference>
<dbReference type="FunFam" id="2.40.70.10:FF:000041">
    <property type="entry name" value="Basic 7S globulin"/>
    <property type="match status" value="1"/>
</dbReference>
<dbReference type="PANTHER" id="PTHR47965">
    <property type="entry name" value="ASPARTYL PROTEASE-RELATED"/>
    <property type="match status" value="1"/>
</dbReference>
<reference evidence="8" key="1">
    <citation type="submission" date="2023-02" db="EMBL/GenBank/DDBJ databases">
        <title>Genome of toxic invasive species Heracleum sosnowskyi carries increased number of genes despite the absence of recent whole-genome duplications.</title>
        <authorList>
            <person name="Schelkunov M."/>
            <person name="Shtratnikova V."/>
            <person name="Makarenko M."/>
            <person name="Klepikova A."/>
            <person name="Omelchenko D."/>
            <person name="Novikova G."/>
            <person name="Obukhova E."/>
            <person name="Bogdanov V."/>
            <person name="Penin A."/>
            <person name="Logacheva M."/>
        </authorList>
    </citation>
    <scope>NUCLEOTIDE SEQUENCE</scope>
    <source>
        <strain evidence="8">Hsosn_3</strain>
        <tissue evidence="8">Leaf</tissue>
    </source>
</reference>
<keyword evidence="4 5" id="KW-0732">Signal</keyword>
<dbReference type="GO" id="GO:0004190">
    <property type="term" value="F:aspartic-type endopeptidase activity"/>
    <property type="evidence" value="ECO:0007669"/>
    <property type="project" value="InterPro"/>
</dbReference>
<dbReference type="GO" id="GO:0006508">
    <property type="term" value="P:proteolysis"/>
    <property type="evidence" value="ECO:0007669"/>
    <property type="project" value="InterPro"/>
</dbReference>
<comment type="similarity">
    <text evidence="2">Belongs to the peptidase A1 family.</text>
</comment>
<evidence type="ECO:0000256" key="3">
    <source>
        <dbReference type="ARBA" id="ARBA00022525"/>
    </source>
</evidence>
<dbReference type="InterPro" id="IPR021109">
    <property type="entry name" value="Peptidase_aspartic_dom_sf"/>
</dbReference>
<dbReference type="EMBL" id="JAUIZM010000003">
    <property type="protein sequence ID" value="KAK1395199.1"/>
    <property type="molecule type" value="Genomic_DNA"/>
</dbReference>
<accession>A0AAD8J019</accession>
<comment type="subcellular location">
    <subcellularLocation>
        <location evidence="1">Secreted</location>
        <location evidence="1">Extracellular space</location>
    </subcellularLocation>
</comment>
<organism evidence="8 9">
    <name type="scientific">Heracleum sosnowskyi</name>
    <dbReference type="NCBI Taxonomy" id="360622"/>
    <lineage>
        <taxon>Eukaryota</taxon>
        <taxon>Viridiplantae</taxon>
        <taxon>Streptophyta</taxon>
        <taxon>Embryophyta</taxon>
        <taxon>Tracheophyta</taxon>
        <taxon>Spermatophyta</taxon>
        <taxon>Magnoliopsida</taxon>
        <taxon>eudicotyledons</taxon>
        <taxon>Gunneridae</taxon>
        <taxon>Pentapetalae</taxon>
        <taxon>asterids</taxon>
        <taxon>campanulids</taxon>
        <taxon>Apiales</taxon>
        <taxon>Apiaceae</taxon>
        <taxon>Apioideae</taxon>
        <taxon>apioid superclade</taxon>
        <taxon>Tordylieae</taxon>
        <taxon>Tordyliinae</taxon>
        <taxon>Heracleum</taxon>
    </lineage>
</organism>
<dbReference type="GO" id="GO:0005576">
    <property type="term" value="C:extracellular region"/>
    <property type="evidence" value="ECO:0007669"/>
    <property type="project" value="UniProtKB-SubCell"/>
</dbReference>
<dbReference type="InterPro" id="IPR001461">
    <property type="entry name" value="Aspartic_peptidase_A1"/>
</dbReference>
<dbReference type="SUPFAM" id="SSF50630">
    <property type="entry name" value="Acid proteases"/>
    <property type="match status" value="1"/>
</dbReference>
<proteinExistence type="inferred from homology"/>
<dbReference type="Proteomes" id="UP001237642">
    <property type="component" value="Unassembled WGS sequence"/>
</dbReference>
<feature type="chain" id="PRO_5042103353" evidence="5">
    <location>
        <begin position="26"/>
        <end position="398"/>
    </location>
</feature>
<dbReference type="AlphaFoldDB" id="A0AAD8J019"/>
<dbReference type="Pfam" id="PF14541">
    <property type="entry name" value="TAXi_C"/>
    <property type="match status" value="1"/>
</dbReference>
<sequence length="398" mass="43342">MAFPCCCSMLLFLLCSLVSLSSSLAKAGAKPTQIVLPIYKDASTLQYLTQIRQRTPLVPASKRCERCSWTPYGPGCTNADTCWRFTDNTVTRHAYSGQVASDVISINSTDGKGLGKVVTVPQFVFFCARTGNADGLAKGVTGMAGLGRTKVALPVQLATAFNLKRKFGLCLSSSETTNGVVIFGDGPYNFDDSNLLQYTSLIINKENNQLQILIGEYSPEYFIGVKSIKINNKIVNLNTTLLKINSEGFGGTKISTVNPYTVLETSIYNAVIKAFVNELKNVTRVPPVAPFGACFSWKNIGSTRVGPDVPNIDLVLEEKDVVWRMYGANSMVRVNKDVLCLGFVDGGEPPFVTSIVIGGHQLEDNLLTFDLVKLKLGFSSSLLFRQKTCSNYKLMPNA</sequence>
<feature type="signal peptide" evidence="5">
    <location>
        <begin position="1"/>
        <end position="25"/>
    </location>
</feature>
<feature type="domain" description="Xylanase inhibitor C-terminal" evidence="6">
    <location>
        <begin position="220"/>
        <end position="379"/>
    </location>
</feature>
<dbReference type="CDD" id="cd05489">
    <property type="entry name" value="xylanase_inhibitor_I_like"/>
    <property type="match status" value="1"/>
</dbReference>
<reference evidence="8" key="2">
    <citation type="submission" date="2023-05" db="EMBL/GenBank/DDBJ databases">
        <authorList>
            <person name="Schelkunov M.I."/>
        </authorList>
    </citation>
    <scope>NUCLEOTIDE SEQUENCE</scope>
    <source>
        <strain evidence="8">Hsosn_3</strain>
        <tissue evidence="8">Leaf</tissue>
    </source>
</reference>
<protein>
    <submittedName>
        <fullName evidence="8">Basic 7S globulin</fullName>
    </submittedName>
</protein>
<evidence type="ECO:0000256" key="5">
    <source>
        <dbReference type="SAM" id="SignalP"/>
    </source>
</evidence>
<dbReference type="InterPro" id="IPR032799">
    <property type="entry name" value="TAXi_C"/>
</dbReference>
<evidence type="ECO:0000313" key="9">
    <source>
        <dbReference type="Proteomes" id="UP001237642"/>
    </source>
</evidence>
<dbReference type="InterPro" id="IPR032861">
    <property type="entry name" value="TAXi_N"/>
</dbReference>
<evidence type="ECO:0000256" key="4">
    <source>
        <dbReference type="ARBA" id="ARBA00022729"/>
    </source>
</evidence>
<keyword evidence="3" id="KW-0964">Secreted</keyword>
<keyword evidence="9" id="KW-1185">Reference proteome</keyword>